<dbReference type="OrthoDB" id="414967at2"/>
<dbReference type="InterPro" id="IPR011047">
    <property type="entry name" value="Quinoprotein_ADH-like_sf"/>
</dbReference>
<feature type="compositionally biased region" description="Acidic residues" evidence="4">
    <location>
        <begin position="316"/>
        <end position="327"/>
    </location>
</feature>
<keyword evidence="2" id="KW-0677">Repeat</keyword>
<organism evidence="7 8">
    <name type="scientific">Rubripirellula amarantea</name>
    <dbReference type="NCBI Taxonomy" id="2527999"/>
    <lineage>
        <taxon>Bacteria</taxon>
        <taxon>Pseudomonadati</taxon>
        <taxon>Planctomycetota</taxon>
        <taxon>Planctomycetia</taxon>
        <taxon>Pirellulales</taxon>
        <taxon>Pirellulaceae</taxon>
        <taxon>Rubripirellula</taxon>
    </lineage>
</organism>
<dbReference type="Gene3D" id="1.10.510.10">
    <property type="entry name" value="Transferase(Phosphotransferase) domain 1"/>
    <property type="match status" value="1"/>
</dbReference>
<dbReference type="PROSITE" id="PS00678">
    <property type="entry name" value="WD_REPEATS_1"/>
    <property type="match status" value="1"/>
</dbReference>
<dbReference type="AlphaFoldDB" id="A0A5C5WIZ7"/>
<dbReference type="RefSeq" id="WP_146515966.1">
    <property type="nucleotide sequence ID" value="NZ_SJPI01000002.1"/>
</dbReference>
<name>A0A5C5WIZ7_9BACT</name>
<dbReference type="InterPro" id="IPR008271">
    <property type="entry name" value="Ser/Thr_kinase_AS"/>
</dbReference>
<accession>A0A5C5WIZ7</accession>
<evidence type="ECO:0000256" key="5">
    <source>
        <dbReference type="SAM" id="Phobius"/>
    </source>
</evidence>
<sequence>MERNDELDVGAIVKTAEQLPEDARKRFLELLPVSLRTSVIERLGVPTMADALVDEDNQSKVASSSPATVSDTNATLQRDSHESLRASDLDIQEMPTQVVPPGHVPPRGTVEVGESSSAHGSHDFHDQPNRSSTQNHAKKDSPNDSSSDSPQSTVQLVRRHARGAIGEVYVAYDEQLSREVALKRIRRELPPSVRRVKRFLREAVITAKLQHPGIVPIYNLGNDGVSAHYTMPLVSGSTLSRLINHTHQELGPRPTRALWMSKIRPLLTHFIAVCNAIDYAHSQNVLHRDLKPSNIIVGSQGQTLVLDWGCAKDISEIESDDGPDSEDDPKGTSASADITVAGSVMGTIEFMSPEQASGDNERVGTASDIYGLGATLLNLLTGDVAFAKDSDFRKTLDLVKQGKFRRVDELSSRVPKPLVAICHRAMSLQPKDRYASAGDLGRDIDAFLAGEKVSAYKDSLMDRSIRFVNRHQTAVATLLGTILVGFASLLLVAFMINRQRGALAVKNRQLDFVNDQLETSAAVERALKLEGEYREQQINRQLYNTEMLLASEASSEPGGIGRMRELIDHWRLDTSDDLRGWEWNYLDSMGRREQWKLDLNATVRRILFTRNHPSARIFDAGQSQIITVDMEGQSVVGLERLASDVTMIDYNDDQSLLAMGYRDGRVVVVNTNDSKEKPVEFGGLESAVTDLRWNVGGDYLAACDTDGELIVWQWYKRDQEGWGSGVLNQPGKRLLTWSYDGKVLSWTTGNEIRSLTIDSSEEKTVVKDDWIVDPSWSHEGKYLAYIGPENSVVVTDVASNATHRFFGHQLFIESLRWHPTRNYLLSASADGSVRIWNPDTQKQVKRLLGHSGSVYSAAWNRDGRSVVSGGLPEDSLRVWDVSSLGNEAFDRELQDHPATAWHPDDDQLAVAEHSDIVLQSRLGEIRRIRNADENAQPIFGLSIHPNGSQIACVSGKGRIWTMDVETGDIIKVYDNGSQSNQFPEITEKGVAWSPDGTYLAGVGAGGKLRVWELSSGDDVSKDLDANGKILVVAWSPKSESSQSLLAYAGTDNRVFVFDPQNRDHRTKLSQPGWKTSLAWSGDGAMIAVDDRRSINVWDLASETLVAKCDGPSAMILAISWNSAHDRIAALSEDGQVSLWNANTWKYCAKFDLHNRAPYSINWSPDGDRLVSTARHGRIVFQEVTSPSTAGKPSAGSPTAGNTTGASLSAKVQPIVQRADVAASN</sequence>
<keyword evidence="5" id="KW-0812">Transmembrane</keyword>
<keyword evidence="5" id="KW-0472">Membrane</keyword>
<feature type="repeat" description="WD" evidence="3">
    <location>
        <begin position="847"/>
        <end position="883"/>
    </location>
</feature>
<proteinExistence type="predicted"/>
<feature type="repeat" description="WD" evidence="3">
    <location>
        <begin position="681"/>
        <end position="713"/>
    </location>
</feature>
<dbReference type="SMART" id="SM00220">
    <property type="entry name" value="S_TKc"/>
    <property type="match status" value="1"/>
</dbReference>
<dbReference type="InterPro" id="IPR024977">
    <property type="entry name" value="Apc4-like_WD40_dom"/>
</dbReference>
<dbReference type="Pfam" id="PF00400">
    <property type="entry name" value="WD40"/>
    <property type="match status" value="5"/>
</dbReference>
<dbReference type="InterPro" id="IPR015943">
    <property type="entry name" value="WD40/YVTN_repeat-like_dom_sf"/>
</dbReference>
<dbReference type="Gene3D" id="2.130.10.10">
    <property type="entry name" value="YVTN repeat-like/Quinoprotein amine dehydrogenase"/>
    <property type="match status" value="4"/>
</dbReference>
<keyword evidence="7" id="KW-0418">Kinase</keyword>
<feature type="region of interest" description="Disordered" evidence="4">
    <location>
        <begin position="1184"/>
        <end position="1210"/>
    </location>
</feature>
<feature type="region of interest" description="Disordered" evidence="4">
    <location>
        <begin position="56"/>
        <end position="156"/>
    </location>
</feature>
<dbReference type="Gene3D" id="3.30.200.20">
    <property type="entry name" value="Phosphorylase Kinase, domain 1"/>
    <property type="match status" value="1"/>
</dbReference>
<dbReference type="InterPro" id="IPR036322">
    <property type="entry name" value="WD40_repeat_dom_sf"/>
</dbReference>
<dbReference type="PANTHER" id="PTHR19848">
    <property type="entry name" value="WD40 REPEAT PROTEIN"/>
    <property type="match status" value="1"/>
</dbReference>
<feature type="repeat" description="WD" evidence="3">
    <location>
        <begin position="990"/>
        <end position="1021"/>
    </location>
</feature>
<evidence type="ECO:0000313" key="7">
    <source>
        <dbReference type="EMBL" id="TWT50804.1"/>
    </source>
</evidence>
<feature type="repeat" description="WD" evidence="3">
    <location>
        <begin position="805"/>
        <end position="846"/>
    </location>
</feature>
<gene>
    <name evidence="7" type="primary">pknD_5</name>
    <name evidence="7" type="ORF">Pla22_35470</name>
</gene>
<feature type="region of interest" description="Disordered" evidence="4">
    <location>
        <begin position="316"/>
        <end position="335"/>
    </location>
</feature>
<keyword evidence="7" id="KW-0808">Transferase</keyword>
<dbReference type="CDD" id="cd14014">
    <property type="entry name" value="STKc_PknB_like"/>
    <property type="match status" value="1"/>
</dbReference>
<dbReference type="PROSITE" id="PS00108">
    <property type="entry name" value="PROTEIN_KINASE_ST"/>
    <property type="match status" value="1"/>
</dbReference>
<dbReference type="SMART" id="SM00320">
    <property type="entry name" value="WD40"/>
    <property type="match status" value="11"/>
</dbReference>
<evidence type="ECO:0000313" key="8">
    <source>
        <dbReference type="Proteomes" id="UP000316598"/>
    </source>
</evidence>
<feature type="compositionally biased region" description="Polar residues" evidence="4">
    <location>
        <begin position="59"/>
        <end position="77"/>
    </location>
</feature>
<dbReference type="GO" id="GO:0005524">
    <property type="term" value="F:ATP binding"/>
    <property type="evidence" value="ECO:0007669"/>
    <property type="project" value="InterPro"/>
</dbReference>
<dbReference type="GO" id="GO:0004674">
    <property type="term" value="F:protein serine/threonine kinase activity"/>
    <property type="evidence" value="ECO:0007669"/>
    <property type="project" value="UniProtKB-EC"/>
</dbReference>
<feature type="compositionally biased region" description="Polar residues" evidence="4">
    <location>
        <begin position="1184"/>
        <end position="1206"/>
    </location>
</feature>
<dbReference type="Pfam" id="PF12894">
    <property type="entry name" value="ANAPC4_WD40"/>
    <property type="match status" value="1"/>
</dbReference>
<comment type="caution">
    <text evidence="7">The sequence shown here is derived from an EMBL/GenBank/DDBJ whole genome shotgun (WGS) entry which is preliminary data.</text>
</comment>
<dbReference type="PROSITE" id="PS50082">
    <property type="entry name" value="WD_REPEATS_2"/>
    <property type="match status" value="5"/>
</dbReference>
<dbReference type="CDD" id="cd00200">
    <property type="entry name" value="WD40"/>
    <property type="match status" value="1"/>
</dbReference>
<dbReference type="PROSITE" id="PS50011">
    <property type="entry name" value="PROTEIN_KINASE_DOM"/>
    <property type="match status" value="1"/>
</dbReference>
<dbReference type="PROSITE" id="PS50294">
    <property type="entry name" value="WD_REPEATS_REGION"/>
    <property type="match status" value="1"/>
</dbReference>
<dbReference type="InterPro" id="IPR019775">
    <property type="entry name" value="WD40_repeat_CS"/>
</dbReference>
<reference evidence="7 8" key="1">
    <citation type="submission" date="2019-02" db="EMBL/GenBank/DDBJ databases">
        <title>Deep-cultivation of Planctomycetes and their phenomic and genomic characterization uncovers novel biology.</title>
        <authorList>
            <person name="Wiegand S."/>
            <person name="Jogler M."/>
            <person name="Boedeker C."/>
            <person name="Pinto D."/>
            <person name="Vollmers J."/>
            <person name="Rivas-Marin E."/>
            <person name="Kohn T."/>
            <person name="Peeters S.H."/>
            <person name="Heuer A."/>
            <person name="Rast P."/>
            <person name="Oberbeckmann S."/>
            <person name="Bunk B."/>
            <person name="Jeske O."/>
            <person name="Meyerdierks A."/>
            <person name="Storesund J.E."/>
            <person name="Kallscheuer N."/>
            <person name="Luecker S."/>
            <person name="Lage O.M."/>
            <person name="Pohl T."/>
            <person name="Merkel B.J."/>
            <person name="Hornburger P."/>
            <person name="Mueller R.-W."/>
            <person name="Bruemmer F."/>
            <person name="Labrenz M."/>
            <person name="Spormann A.M."/>
            <person name="Op Den Camp H."/>
            <person name="Overmann J."/>
            <person name="Amann R."/>
            <person name="Jetten M.S.M."/>
            <person name="Mascher T."/>
            <person name="Medema M.H."/>
            <person name="Devos D.P."/>
            <person name="Kaster A.-K."/>
            <person name="Ovreas L."/>
            <person name="Rohde M."/>
            <person name="Galperin M.Y."/>
            <person name="Jogler C."/>
        </authorList>
    </citation>
    <scope>NUCLEOTIDE SEQUENCE [LARGE SCALE GENOMIC DNA]</scope>
    <source>
        <strain evidence="7 8">Pla22</strain>
    </source>
</reference>
<feature type="compositionally biased region" description="Low complexity" evidence="4">
    <location>
        <begin position="143"/>
        <end position="152"/>
    </location>
</feature>
<feature type="repeat" description="WD" evidence="3">
    <location>
        <begin position="1108"/>
        <end position="1143"/>
    </location>
</feature>
<dbReference type="Proteomes" id="UP000316598">
    <property type="component" value="Unassembled WGS sequence"/>
</dbReference>
<keyword evidence="1 3" id="KW-0853">WD repeat</keyword>
<evidence type="ECO:0000256" key="2">
    <source>
        <dbReference type="ARBA" id="ARBA00022737"/>
    </source>
</evidence>
<dbReference type="InterPro" id="IPR001680">
    <property type="entry name" value="WD40_rpt"/>
</dbReference>
<feature type="transmembrane region" description="Helical" evidence="5">
    <location>
        <begin position="474"/>
        <end position="496"/>
    </location>
</feature>
<keyword evidence="5" id="KW-1133">Transmembrane helix</keyword>
<dbReference type="InterPro" id="IPR000719">
    <property type="entry name" value="Prot_kinase_dom"/>
</dbReference>
<keyword evidence="8" id="KW-1185">Reference proteome</keyword>
<dbReference type="InterPro" id="IPR011009">
    <property type="entry name" value="Kinase-like_dom_sf"/>
</dbReference>
<feature type="compositionally biased region" description="Basic and acidic residues" evidence="4">
    <location>
        <begin position="78"/>
        <end position="88"/>
    </location>
</feature>
<dbReference type="EC" id="2.7.11.1" evidence="7"/>
<protein>
    <submittedName>
        <fullName evidence="7">Serine/threonine-protein kinase PknD</fullName>
        <ecNumber evidence="7">2.7.11.1</ecNumber>
    </submittedName>
</protein>
<dbReference type="Pfam" id="PF00069">
    <property type="entry name" value="Pkinase"/>
    <property type="match status" value="1"/>
</dbReference>
<dbReference type="EMBL" id="SJPI01000002">
    <property type="protein sequence ID" value="TWT50804.1"/>
    <property type="molecule type" value="Genomic_DNA"/>
</dbReference>
<dbReference type="PANTHER" id="PTHR19848:SF0">
    <property type="entry name" value="NOTCHLESS PROTEIN HOMOLOG 1"/>
    <property type="match status" value="1"/>
</dbReference>
<dbReference type="SUPFAM" id="SSF56112">
    <property type="entry name" value="Protein kinase-like (PK-like)"/>
    <property type="match status" value="1"/>
</dbReference>
<evidence type="ECO:0000256" key="4">
    <source>
        <dbReference type="SAM" id="MobiDB-lite"/>
    </source>
</evidence>
<evidence type="ECO:0000256" key="3">
    <source>
        <dbReference type="PROSITE-ProRule" id="PRU00221"/>
    </source>
</evidence>
<dbReference type="SUPFAM" id="SSF50998">
    <property type="entry name" value="Quinoprotein alcohol dehydrogenase-like"/>
    <property type="match status" value="1"/>
</dbReference>
<evidence type="ECO:0000259" key="6">
    <source>
        <dbReference type="PROSITE" id="PS50011"/>
    </source>
</evidence>
<dbReference type="SUPFAM" id="SSF50978">
    <property type="entry name" value="WD40 repeat-like"/>
    <property type="match status" value="1"/>
</dbReference>
<feature type="domain" description="Protein kinase" evidence="6">
    <location>
        <begin position="154"/>
        <end position="448"/>
    </location>
</feature>
<evidence type="ECO:0000256" key="1">
    <source>
        <dbReference type="ARBA" id="ARBA00022574"/>
    </source>
</evidence>